<evidence type="ECO:0000259" key="1">
    <source>
        <dbReference type="PROSITE" id="PS51658"/>
    </source>
</evidence>
<proteinExistence type="predicted"/>
<dbReference type="InterPro" id="IPR003729">
    <property type="entry name" value="Bi_nuclease_dom"/>
</dbReference>
<dbReference type="InterPro" id="IPR036104">
    <property type="entry name" value="BFN_sf"/>
</dbReference>
<dbReference type="PROSITE" id="PS51658">
    <property type="entry name" value="BFN"/>
    <property type="match status" value="1"/>
</dbReference>
<name>A0A417Z6A2_9MICO</name>
<evidence type="ECO:0000313" key="3">
    <source>
        <dbReference type="Proteomes" id="UP000285376"/>
    </source>
</evidence>
<comment type="caution">
    <text evidence="2">The sequence shown here is derived from an EMBL/GenBank/DDBJ whole genome shotgun (WGS) entry which is preliminary data.</text>
</comment>
<gene>
    <name evidence="2" type="ORF">D1832_06620</name>
</gene>
<accession>A0A417Z6A2</accession>
<dbReference type="Proteomes" id="UP000285376">
    <property type="component" value="Unassembled WGS sequence"/>
</dbReference>
<dbReference type="GO" id="GO:0004518">
    <property type="term" value="F:nuclease activity"/>
    <property type="evidence" value="ECO:0007669"/>
    <property type="project" value="InterPro"/>
</dbReference>
<evidence type="ECO:0000313" key="2">
    <source>
        <dbReference type="EMBL" id="RHW46141.1"/>
    </source>
</evidence>
<sequence>MKRAEVSGIRVELPTTSPVLLLRIEGGVTHVPIWIGSPEASMIALFAEGVDSPRPLTHDLVLDVAGAAGRSLERVEITALRDDVYEASLVFDDGGRVDSRASDAVALAMRASVDILIADAIVDEVGVQVADEQEEEVEKFREFLDHVSAEDFEEPEE</sequence>
<protein>
    <submittedName>
        <fullName evidence="2">Bifunctional nuclease family protein</fullName>
    </submittedName>
</protein>
<dbReference type="SUPFAM" id="SSF103256">
    <property type="entry name" value="Hypothetical protein TM0160"/>
    <property type="match status" value="1"/>
</dbReference>
<dbReference type="PANTHER" id="PTHR15160">
    <property type="entry name" value="VON HIPPEL-LINDAU PROTEIN"/>
    <property type="match status" value="1"/>
</dbReference>
<feature type="domain" description="BFN" evidence="1">
    <location>
        <begin position="1"/>
        <end position="129"/>
    </location>
</feature>
<dbReference type="Gene3D" id="3.10.690.10">
    <property type="entry name" value="Bifunctional nuclease domain"/>
    <property type="match status" value="1"/>
</dbReference>
<organism evidence="2 3">
    <name type="scientific">Dermacoccus abyssi</name>
    <dbReference type="NCBI Taxonomy" id="322596"/>
    <lineage>
        <taxon>Bacteria</taxon>
        <taxon>Bacillati</taxon>
        <taxon>Actinomycetota</taxon>
        <taxon>Actinomycetes</taxon>
        <taxon>Micrococcales</taxon>
        <taxon>Dermacoccaceae</taxon>
        <taxon>Dermacoccus</taxon>
    </lineage>
</organism>
<dbReference type="RefSeq" id="WP_118913170.1">
    <property type="nucleotide sequence ID" value="NZ_CBCRVH010000008.1"/>
</dbReference>
<dbReference type="PANTHER" id="PTHR15160:SF1">
    <property type="entry name" value="VON HIPPEL-LINDAU DISEASE TUMOR SUPPRESSOR"/>
    <property type="match status" value="1"/>
</dbReference>
<dbReference type="EMBL" id="QWLM01000006">
    <property type="protein sequence ID" value="RHW46141.1"/>
    <property type="molecule type" value="Genomic_DNA"/>
</dbReference>
<reference evidence="2 3" key="1">
    <citation type="submission" date="2018-08" db="EMBL/GenBank/DDBJ databases">
        <title>Whole genome sequence analysis of Dermacoccus abyssi bacteria isolated from Deep Mariana trench Micromonospora spp reveals genes involved in the environmental adaptation and production of secondary metabolites.</title>
        <authorList>
            <person name="Abdel-Mageed W.M."/>
            <person name="Lehri B."/>
            <person name="Nouioui I."/>
            <person name="Goodfellow I."/>
            <person name="Jaspars M."/>
            <person name="Karlyshev A."/>
        </authorList>
    </citation>
    <scope>NUCLEOTIDE SEQUENCE [LARGE SCALE GENOMIC DNA]</scope>
    <source>
        <strain evidence="2 3">MT1.1</strain>
    </source>
</reference>
<dbReference type="Pfam" id="PF02577">
    <property type="entry name" value="BFN_dom"/>
    <property type="match status" value="1"/>
</dbReference>
<dbReference type="AlphaFoldDB" id="A0A417Z6A2"/>